<protein>
    <submittedName>
        <fullName evidence="2">GCN5-related N-acetyltransferase</fullName>
    </submittedName>
</protein>
<evidence type="ECO:0000259" key="1">
    <source>
        <dbReference type="Pfam" id="PF13302"/>
    </source>
</evidence>
<keyword evidence="2" id="KW-0808">Transferase</keyword>
<dbReference type="GO" id="GO:0008999">
    <property type="term" value="F:protein-N-terminal-alanine acetyltransferase activity"/>
    <property type="evidence" value="ECO:0007669"/>
    <property type="project" value="TreeGrafter"/>
</dbReference>
<name>T1AFE3_9ZZZZ</name>
<reference evidence="2" key="1">
    <citation type="submission" date="2013-08" db="EMBL/GenBank/DDBJ databases">
        <authorList>
            <person name="Mendez C."/>
            <person name="Richter M."/>
            <person name="Ferrer M."/>
            <person name="Sanchez J."/>
        </authorList>
    </citation>
    <scope>NUCLEOTIDE SEQUENCE</scope>
</reference>
<proteinExistence type="predicted"/>
<sequence length="103" mass="11332">MDDSSFRTPLTLVGRYVELVPLSVDHAEELWRALRDPEVSRWLRRPLGRTLDEVAASIRTLHAEAAAGRRLPVAIRLRAGGRVVGTTGFGPFDRRSGVVEIGG</sequence>
<dbReference type="EMBL" id="AUZZ01003808">
    <property type="protein sequence ID" value="EQD55892.1"/>
    <property type="molecule type" value="Genomic_DNA"/>
</dbReference>
<dbReference type="InterPro" id="IPR051908">
    <property type="entry name" value="Ribosomal_N-acetyltransferase"/>
</dbReference>
<dbReference type="PANTHER" id="PTHR43441">
    <property type="entry name" value="RIBOSOMAL-PROTEIN-SERINE ACETYLTRANSFERASE"/>
    <property type="match status" value="1"/>
</dbReference>
<dbReference type="Gene3D" id="3.40.630.30">
    <property type="match status" value="1"/>
</dbReference>
<dbReference type="SUPFAM" id="SSF55729">
    <property type="entry name" value="Acyl-CoA N-acyltransferases (Nat)"/>
    <property type="match status" value="1"/>
</dbReference>
<comment type="caution">
    <text evidence="2">The sequence shown here is derived from an EMBL/GenBank/DDBJ whole genome shotgun (WGS) entry which is preliminary data.</text>
</comment>
<dbReference type="GO" id="GO:0005737">
    <property type="term" value="C:cytoplasm"/>
    <property type="evidence" value="ECO:0007669"/>
    <property type="project" value="TreeGrafter"/>
</dbReference>
<evidence type="ECO:0000313" key="2">
    <source>
        <dbReference type="EMBL" id="EQD55892.1"/>
    </source>
</evidence>
<dbReference type="GO" id="GO:1990189">
    <property type="term" value="F:protein N-terminal-serine acetyltransferase activity"/>
    <property type="evidence" value="ECO:0007669"/>
    <property type="project" value="TreeGrafter"/>
</dbReference>
<accession>T1AFE3</accession>
<organism evidence="2">
    <name type="scientific">mine drainage metagenome</name>
    <dbReference type="NCBI Taxonomy" id="410659"/>
    <lineage>
        <taxon>unclassified sequences</taxon>
        <taxon>metagenomes</taxon>
        <taxon>ecological metagenomes</taxon>
    </lineage>
</organism>
<reference evidence="2" key="2">
    <citation type="journal article" date="2014" name="ISME J.">
        <title>Microbial stratification in low pH oxic and suboxic macroscopic growths along an acid mine drainage.</title>
        <authorList>
            <person name="Mendez-Garcia C."/>
            <person name="Mesa V."/>
            <person name="Sprenger R.R."/>
            <person name="Richter M."/>
            <person name="Diez M.S."/>
            <person name="Solano J."/>
            <person name="Bargiela R."/>
            <person name="Golyshina O.V."/>
            <person name="Manteca A."/>
            <person name="Ramos J.L."/>
            <person name="Gallego J.R."/>
            <person name="Llorente I."/>
            <person name="Martins Dos Santos V.A."/>
            <person name="Jensen O.N."/>
            <person name="Pelaez A.I."/>
            <person name="Sanchez J."/>
            <person name="Ferrer M."/>
        </authorList>
    </citation>
    <scope>NUCLEOTIDE SEQUENCE</scope>
</reference>
<dbReference type="InterPro" id="IPR000182">
    <property type="entry name" value="GNAT_dom"/>
</dbReference>
<dbReference type="AlphaFoldDB" id="T1AFE3"/>
<dbReference type="Pfam" id="PF13302">
    <property type="entry name" value="Acetyltransf_3"/>
    <property type="match status" value="1"/>
</dbReference>
<feature type="non-terminal residue" evidence="2">
    <location>
        <position position="103"/>
    </location>
</feature>
<gene>
    <name evidence="2" type="ORF">B2A_05472</name>
</gene>
<dbReference type="InterPro" id="IPR016181">
    <property type="entry name" value="Acyl_CoA_acyltransferase"/>
</dbReference>
<feature type="domain" description="N-acetyltransferase" evidence="1">
    <location>
        <begin position="18"/>
        <end position="102"/>
    </location>
</feature>
<dbReference type="PANTHER" id="PTHR43441:SF2">
    <property type="entry name" value="FAMILY ACETYLTRANSFERASE, PUTATIVE (AFU_ORTHOLOGUE AFUA_7G00850)-RELATED"/>
    <property type="match status" value="1"/>
</dbReference>